<organism evidence="1 2">
    <name type="scientific">Maudiozyma saulgeensis</name>
    <dbReference type="NCBI Taxonomy" id="1789683"/>
    <lineage>
        <taxon>Eukaryota</taxon>
        <taxon>Fungi</taxon>
        <taxon>Dikarya</taxon>
        <taxon>Ascomycota</taxon>
        <taxon>Saccharomycotina</taxon>
        <taxon>Saccharomycetes</taxon>
        <taxon>Saccharomycetales</taxon>
        <taxon>Saccharomycetaceae</taxon>
        <taxon>Maudiozyma</taxon>
    </lineage>
</organism>
<evidence type="ECO:0000313" key="2">
    <source>
        <dbReference type="Proteomes" id="UP000196158"/>
    </source>
</evidence>
<sequence>MRKAFLHIYARLSKSENEELRSTLKFLTNGKKVTSAFSSIFGNSDTEVTGISSISPLSTPYTENYDKEDKQYIENIVKLLNANLTQHDSNEQKIRVHYDMFYNQLKNVLQSTSPLQQGTLTSNTKHISLMSSKQLLNKLLLSQLTENFSINEASKIILCKQFKHFNELMSNITLFSQIERLEISLLIYYRNKNIEIMNKYNKEWIEKFDSFTPAIQRVFWRCLYEKNNIEKSKESIFDTIIKLKNWDSSKVITLYQSLFEIANILPQHQTLSKNQELFITVLRILAPYKEFRKYMIKIVKLSMEVKLIYEQSNRSNEKQIVKTASQVECITTQYKFATSLNLILHDLYNNCQSDSKLRTPLLLELEDIFKIISSEEEDIKSQLSLRYT</sequence>
<proteinExistence type="predicted"/>
<name>A0A1X7RB42_9SACH</name>
<dbReference type="AlphaFoldDB" id="A0A1X7RB42"/>
<keyword evidence="2" id="KW-1185">Reference proteome</keyword>
<protein>
    <submittedName>
        <fullName evidence="1">Uncharacterized protein</fullName>
    </submittedName>
</protein>
<dbReference type="OrthoDB" id="4051837at2759"/>
<dbReference type="Proteomes" id="UP000196158">
    <property type="component" value="Unassembled WGS sequence"/>
</dbReference>
<accession>A0A1X7RB42</accession>
<gene>
    <name evidence="1" type="ORF">KASA_0E00968G</name>
</gene>
<dbReference type="EMBL" id="FXLY01000014">
    <property type="protein sequence ID" value="SMN22845.1"/>
    <property type="molecule type" value="Genomic_DNA"/>
</dbReference>
<evidence type="ECO:0000313" key="1">
    <source>
        <dbReference type="EMBL" id="SMN22845.1"/>
    </source>
</evidence>
<reference evidence="1 2" key="1">
    <citation type="submission" date="2017-04" db="EMBL/GenBank/DDBJ databases">
        <authorList>
            <person name="Afonso C.L."/>
            <person name="Miller P.J."/>
            <person name="Scott M.A."/>
            <person name="Spackman E."/>
            <person name="Goraichik I."/>
            <person name="Dimitrov K.M."/>
            <person name="Suarez D.L."/>
            <person name="Swayne D.E."/>
        </authorList>
    </citation>
    <scope>NUCLEOTIDE SEQUENCE [LARGE SCALE GENOMIC DNA]</scope>
</reference>